<dbReference type="AlphaFoldDB" id="A0A974HJ97"/>
<protein>
    <submittedName>
        <fullName evidence="1">Uncharacterized protein</fullName>
    </submittedName>
</protein>
<evidence type="ECO:0000313" key="2">
    <source>
        <dbReference type="Proteomes" id="UP000694892"/>
    </source>
</evidence>
<organism evidence="1 2">
    <name type="scientific">Xenopus laevis</name>
    <name type="common">African clawed frog</name>
    <dbReference type="NCBI Taxonomy" id="8355"/>
    <lineage>
        <taxon>Eukaryota</taxon>
        <taxon>Metazoa</taxon>
        <taxon>Chordata</taxon>
        <taxon>Craniata</taxon>
        <taxon>Vertebrata</taxon>
        <taxon>Euteleostomi</taxon>
        <taxon>Amphibia</taxon>
        <taxon>Batrachia</taxon>
        <taxon>Anura</taxon>
        <taxon>Pipoidea</taxon>
        <taxon>Pipidae</taxon>
        <taxon>Xenopodinae</taxon>
        <taxon>Xenopus</taxon>
        <taxon>Xenopus</taxon>
    </lineage>
</organism>
<reference evidence="2" key="1">
    <citation type="journal article" date="2016" name="Nature">
        <title>Genome evolution in the allotetraploid frog Xenopus laevis.</title>
        <authorList>
            <person name="Session A.M."/>
            <person name="Uno Y."/>
            <person name="Kwon T."/>
            <person name="Chapman J.A."/>
            <person name="Toyoda A."/>
            <person name="Takahashi S."/>
            <person name="Fukui A."/>
            <person name="Hikosaka A."/>
            <person name="Suzuki A."/>
            <person name="Kondo M."/>
            <person name="van Heeringen S.J."/>
            <person name="Quigley I."/>
            <person name="Heinz S."/>
            <person name="Ogino H."/>
            <person name="Ochi H."/>
            <person name="Hellsten U."/>
            <person name="Lyons J.B."/>
            <person name="Simakov O."/>
            <person name="Putnam N."/>
            <person name="Stites J."/>
            <person name="Kuroki Y."/>
            <person name="Tanaka T."/>
            <person name="Michiue T."/>
            <person name="Watanabe M."/>
            <person name="Bogdanovic O."/>
            <person name="Lister R."/>
            <person name="Georgiou G."/>
            <person name="Paranjpe S.S."/>
            <person name="van Kruijsbergen I."/>
            <person name="Shu S."/>
            <person name="Carlson J."/>
            <person name="Kinoshita T."/>
            <person name="Ohta Y."/>
            <person name="Mawaribuchi S."/>
            <person name="Jenkins J."/>
            <person name="Grimwood J."/>
            <person name="Schmutz J."/>
            <person name="Mitros T."/>
            <person name="Mozaffari S.V."/>
            <person name="Suzuki Y."/>
            <person name="Haramoto Y."/>
            <person name="Yamamoto T.S."/>
            <person name="Takagi C."/>
            <person name="Heald R."/>
            <person name="Miller K."/>
            <person name="Haudenschild C."/>
            <person name="Kitzman J."/>
            <person name="Nakayama T."/>
            <person name="Izutsu Y."/>
            <person name="Robert J."/>
            <person name="Fortriede J."/>
            <person name="Burns K."/>
            <person name="Lotay V."/>
            <person name="Karimi K."/>
            <person name="Yasuoka Y."/>
            <person name="Dichmann D.S."/>
            <person name="Flajnik M.F."/>
            <person name="Houston D.W."/>
            <person name="Shendure J."/>
            <person name="DuPasquier L."/>
            <person name="Vize P.D."/>
            <person name="Zorn A.M."/>
            <person name="Ito M."/>
            <person name="Marcotte E.M."/>
            <person name="Wallingford J.B."/>
            <person name="Ito Y."/>
            <person name="Asashima M."/>
            <person name="Ueno N."/>
            <person name="Matsuda Y."/>
            <person name="Veenstra G.J."/>
            <person name="Fujiyama A."/>
            <person name="Harland R.M."/>
            <person name="Taira M."/>
            <person name="Rokhsar D.S."/>
        </authorList>
    </citation>
    <scope>NUCLEOTIDE SEQUENCE [LARGE SCALE GENOMIC DNA]</scope>
    <source>
        <strain evidence="2">J</strain>
    </source>
</reference>
<evidence type="ECO:0000313" key="1">
    <source>
        <dbReference type="EMBL" id="OCT79895.1"/>
    </source>
</evidence>
<name>A0A974HJ97_XENLA</name>
<dbReference type="EMBL" id="CM004474">
    <property type="protein sequence ID" value="OCT79895.1"/>
    <property type="molecule type" value="Genomic_DNA"/>
</dbReference>
<sequence>MDCRRWCNYCNKGSNMLFLSQNPLMVSEHPSSIYLSAFSSNKPVNPQILLATALQTDVWQHLFQTIMNSLHPRANTTARVSYTIEAHKYF</sequence>
<gene>
    <name evidence="1" type="ORF">XELAEV_18026708mg</name>
</gene>
<dbReference type="Proteomes" id="UP000694892">
    <property type="component" value="Chromosome 5L"/>
</dbReference>
<accession>A0A974HJ97</accession>
<proteinExistence type="predicted"/>